<feature type="domain" description="Probable ATP-binding protein BrxC 4th six-stranded beta-sheet" evidence="4">
    <location>
        <begin position="562"/>
        <end position="734"/>
    </location>
</feature>
<dbReference type="KEGG" id="suln:FJR47_07440"/>
<dbReference type="InterPro" id="IPR047679">
    <property type="entry name" value="BREX_BrxC"/>
</dbReference>
<dbReference type="InterPro" id="IPR058038">
    <property type="entry name" value="BREX_BrxC_wHTH"/>
</dbReference>
<evidence type="ECO:0000313" key="5">
    <source>
        <dbReference type="EMBL" id="QFR43750.1"/>
    </source>
</evidence>
<dbReference type="Pfam" id="PF25791">
    <property type="entry name" value="WHD_BREX_BrxC"/>
    <property type="match status" value="1"/>
</dbReference>
<organism evidence="5 6">
    <name type="scientific">Sulfurimonas xiamenensis</name>
    <dbReference type="NCBI Taxonomy" id="2590021"/>
    <lineage>
        <taxon>Bacteria</taxon>
        <taxon>Pseudomonadati</taxon>
        <taxon>Campylobacterota</taxon>
        <taxon>Epsilonproteobacteria</taxon>
        <taxon>Campylobacterales</taxon>
        <taxon>Sulfurimonadaceae</taxon>
        <taxon>Sulfurimonas</taxon>
    </lineage>
</organism>
<dbReference type="Pfam" id="PF25796">
    <property type="entry name" value="BREX_BrxC_4th"/>
    <property type="match status" value="1"/>
</dbReference>
<reference evidence="6" key="1">
    <citation type="submission" date="2019-06" db="EMBL/GenBank/DDBJ databases">
        <title>Sulfurimonas gotlandica sp. nov., a chemoautotrophic and psychrotolerant epsilonproteobacterium isolated from a pelagic redoxcline, and an emended description of the genus Sulfurimonas.</title>
        <authorList>
            <person name="Wang S."/>
            <person name="Jiang L."/>
            <person name="Shao Z."/>
        </authorList>
    </citation>
    <scope>NUCLEOTIDE SEQUENCE [LARGE SCALE GENOMIC DNA]</scope>
    <source>
        <strain evidence="6">1-1N</strain>
    </source>
</reference>
<evidence type="ECO:0000259" key="4">
    <source>
        <dbReference type="Pfam" id="PF25796"/>
    </source>
</evidence>
<dbReference type="InterPro" id="IPR027417">
    <property type="entry name" value="P-loop_NTPase"/>
</dbReference>
<proteinExistence type="predicted"/>
<dbReference type="SUPFAM" id="SSF52540">
    <property type="entry name" value="P-loop containing nucleoside triphosphate hydrolases"/>
    <property type="match status" value="1"/>
</dbReference>
<dbReference type="InterPro" id="IPR045725">
    <property type="entry name" value="DUF6079_N"/>
</dbReference>
<dbReference type="InterPro" id="IPR058037">
    <property type="entry name" value="BREX_BrxC_helical"/>
</dbReference>
<name>A0AAJ4DN49_9BACT</name>
<feature type="domain" description="DUF6079" evidence="1">
    <location>
        <begin position="33"/>
        <end position="95"/>
    </location>
</feature>
<evidence type="ECO:0000259" key="2">
    <source>
        <dbReference type="Pfam" id="PF25791"/>
    </source>
</evidence>
<accession>A0AAJ4DN49</accession>
<sequence>METVIERLFKKDIHRNIEGVIKADNLTDEAIFQEVDEYVITNDLNKKLDEFFSEYSGSIGKNTQNVGVWISGHFGSGKSHLLKILSYILTNERKHSDLIGELFLTKIDEDDFELKNNIEKALKTPSETILFNIDQKSDIGSKNQDDAILGVFMKVFNEMRGYYPKFGYIAKFESDLDKRGKFNSFKEKFKELSGESWESGRETIFLESDNVAKALSSVDDISEQSAMDLIDKYEENYSLSIEEFAKEVKAYIDSKEPNFRLVFFVDEVGQYIGDNTKLMLNLQTIVETLATVCGGQAWVIVTSQSAVDMLVNSTSAMENDFSKIMGRFKVKLNLTSQNANEVIQKRLLEKTDEAKVDLSSIHSKIQNSLSSIIHFSDRSRQYQNYKDSEHFTLVYPFVPYQMDLFQSCISGLSDHSVFQGKHQSKGERSMLDVVQNIAKRISTGEIGTIATFDMFFDGLSAIIRGDVQTQIQKASDILEPFESKVLKTLFMIKYVKEFTPNVDNIATLLVPQIINVDISDLKKQVQSALNRLIDQTYIQKVGEQYEFLTDVEKDIEKEIKSTSVETSEIVGELVNWIYEDIIKINKVRYSGNKQNYSFTRKLDDTIVKGKEEELTLNIITPLNSQDYDVERLIHKSIADSGIILALPSSYDFSQDLELYVKTKKYIPQKQGGSVSDNERNLLFNKANDNNKRREKLQNDLKDFISEANLYLSGKVLDIATKDIKTKIENAFEELITSTYSYIGLLTQVYEERDISVVLNQSDDLLTGSDDALTPAEQEIYTYIDRQKKSHKSTTISNLLEYFQVRPYGWYQNAILVQIASMYMKQKVDLKQNSTPLNKQEVLNALTNNRQFNTLVVPKTIIDEKKVKKTKEILSELYPNATFSSTSTRDIYDIAIQETQKLISTCKNFMNLHYPFNSEFQKIIDILTPIEKLTTETLFDELSNMEDDLLDTKDDIIEPIMEFMNGDKRRIYDSAVKFVHDNKDNLRYINDTQKSLLEDLSSQTKPYSGNHIQQAKQALTAIEALLQPLVEKTRLEAFEKIDSIIKELQSNEHFEKVPSADRYKIIRPREELKNSLTFTTSIDTIKQRTNAEALADELNRGLDTLFELIPQEEVTAPQPTTVRIATLTPKSKITLKSTQDVEEYIDKLKENLLNEIDNGKQVLL</sequence>
<dbReference type="InterPro" id="IPR058036">
    <property type="entry name" value="BREX_BrxC_4th"/>
</dbReference>
<protein>
    <submittedName>
        <fullName evidence="5">BREX system P-loop protein BrxC</fullName>
    </submittedName>
</protein>
<gene>
    <name evidence="5" type="primary">brxC</name>
    <name evidence="5" type="ORF">FJR47_07440</name>
</gene>
<evidence type="ECO:0000259" key="3">
    <source>
        <dbReference type="Pfam" id="PF25792"/>
    </source>
</evidence>
<evidence type="ECO:0000313" key="6">
    <source>
        <dbReference type="Proteomes" id="UP000326061"/>
    </source>
</evidence>
<feature type="domain" description="Probable ATP-binding protein BrxC alpha-helical" evidence="3">
    <location>
        <begin position="866"/>
        <end position="984"/>
    </location>
</feature>
<dbReference type="NCBIfam" id="NF033441">
    <property type="entry name" value="BREX_BrxC"/>
    <property type="match status" value="1"/>
</dbReference>
<dbReference type="EMBL" id="CP041166">
    <property type="protein sequence ID" value="QFR43750.1"/>
    <property type="molecule type" value="Genomic_DNA"/>
</dbReference>
<dbReference type="Pfam" id="PF25792">
    <property type="entry name" value="BREX_BrxC_helical"/>
    <property type="match status" value="1"/>
</dbReference>
<feature type="domain" description="Probable ATP-binding protein BrxC winged helix-turn-helix" evidence="2">
    <location>
        <begin position="747"/>
        <end position="858"/>
    </location>
</feature>
<dbReference type="Pfam" id="PF19557">
    <property type="entry name" value="DUF6079_1st"/>
    <property type="match status" value="1"/>
</dbReference>
<dbReference type="AlphaFoldDB" id="A0AAJ4DN49"/>
<dbReference type="Proteomes" id="UP000326061">
    <property type="component" value="Chromosome"/>
</dbReference>
<evidence type="ECO:0000259" key="1">
    <source>
        <dbReference type="Pfam" id="PF19557"/>
    </source>
</evidence>
<keyword evidence="6" id="KW-1185">Reference proteome</keyword>